<accession>A0AAV7IHK0</accession>
<dbReference type="Proteomes" id="UP000826195">
    <property type="component" value="Unassembled WGS sequence"/>
</dbReference>
<dbReference type="AlphaFoldDB" id="A0AAV7IHK0"/>
<name>A0AAV7IHK0_COTGL</name>
<gene>
    <name evidence="1" type="ORF">KQX54_011382</name>
</gene>
<comment type="caution">
    <text evidence="1">The sequence shown here is derived from an EMBL/GenBank/DDBJ whole genome shotgun (WGS) entry which is preliminary data.</text>
</comment>
<evidence type="ECO:0000313" key="2">
    <source>
        <dbReference type="Proteomes" id="UP000826195"/>
    </source>
</evidence>
<organism evidence="1 2">
    <name type="scientific">Cotesia glomerata</name>
    <name type="common">Lepidopteran parasitic wasp</name>
    <name type="synonym">Apanteles glomeratus</name>
    <dbReference type="NCBI Taxonomy" id="32391"/>
    <lineage>
        <taxon>Eukaryota</taxon>
        <taxon>Metazoa</taxon>
        <taxon>Ecdysozoa</taxon>
        <taxon>Arthropoda</taxon>
        <taxon>Hexapoda</taxon>
        <taxon>Insecta</taxon>
        <taxon>Pterygota</taxon>
        <taxon>Neoptera</taxon>
        <taxon>Endopterygota</taxon>
        <taxon>Hymenoptera</taxon>
        <taxon>Apocrita</taxon>
        <taxon>Ichneumonoidea</taxon>
        <taxon>Braconidae</taxon>
        <taxon>Microgastrinae</taxon>
        <taxon>Cotesia</taxon>
    </lineage>
</organism>
<sequence>MAWVLHDTMIEITAYVDEVFPVRELAAFNERPAFLKFCINNSSQCRVVVTCIGDRTRIIALQLRENVVIRIERGKTIAPKFQFAPPNSGLHNMELILTPSSTINVLGMRIENISRLPLLSIRDAALENGLIRVEGWLKVPFQMNNPAHNRSASGVIVDENYRMRILIGNFLPNPLFLPGVALVVTCRFRRDLQGPSFFDVEGMNEILLNAGRPTLTMDQLRHMGFITPP</sequence>
<reference evidence="1 2" key="1">
    <citation type="journal article" date="2021" name="J. Hered.">
        <title>A chromosome-level genome assembly of the parasitoid wasp, Cotesia glomerata (Hymenoptera: Braconidae).</title>
        <authorList>
            <person name="Pinto B.J."/>
            <person name="Weis J.J."/>
            <person name="Gamble T."/>
            <person name="Ode P.J."/>
            <person name="Paul R."/>
            <person name="Zaspel J.M."/>
        </authorList>
    </citation>
    <scope>NUCLEOTIDE SEQUENCE [LARGE SCALE GENOMIC DNA]</scope>
    <source>
        <strain evidence="1">CgM1</strain>
    </source>
</reference>
<dbReference type="EMBL" id="JAHXZJ010001492">
    <property type="protein sequence ID" value="KAH0552508.1"/>
    <property type="molecule type" value="Genomic_DNA"/>
</dbReference>
<proteinExistence type="predicted"/>
<evidence type="ECO:0000313" key="1">
    <source>
        <dbReference type="EMBL" id="KAH0552508.1"/>
    </source>
</evidence>
<protein>
    <submittedName>
        <fullName evidence="1">Uncharacterized protein</fullName>
    </submittedName>
</protein>
<keyword evidence="2" id="KW-1185">Reference proteome</keyword>